<evidence type="ECO:0000313" key="3">
    <source>
        <dbReference type="Proteomes" id="UP000325313"/>
    </source>
</evidence>
<sequence length="98" mass="11166">MQSAHSRGSNNADLDRLWSTKSQRKKFRRPDLPDPTKKLWWPTQCFIAGCIGSRCRHSFRCKAAVGACRRRNFRQRAYTVAAVGVTSDSAPTQWQQPA</sequence>
<reference evidence="2 3" key="1">
    <citation type="submission" date="2019-05" db="EMBL/GenBank/DDBJ databases">
        <title>Emergence of the Ug99 lineage of the wheat stem rust pathogen through somatic hybridization.</title>
        <authorList>
            <person name="Li F."/>
            <person name="Upadhyaya N.M."/>
            <person name="Sperschneider J."/>
            <person name="Matny O."/>
            <person name="Nguyen-Phuc H."/>
            <person name="Mago R."/>
            <person name="Raley C."/>
            <person name="Miller M.E."/>
            <person name="Silverstein K.A.T."/>
            <person name="Henningsen E."/>
            <person name="Hirsch C.D."/>
            <person name="Visser B."/>
            <person name="Pretorius Z.A."/>
            <person name="Steffenson B.J."/>
            <person name="Schwessinger B."/>
            <person name="Dodds P.N."/>
            <person name="Figueroa M."/>
        </authorList>
    </citation>
    <scope>NUCLEOTIDE SEQUENCE [LARGE SCALE GENOMIC DNA]</scope>
    <source>
        <strain evidence="2 3">Ug99</strain>
    </source>
</reference>
<proteinExistence type="predicted"/>
<dbReference type="Proteomes" id="UP000325313">
    <property type="component" value="Unassembled WGS sequence"/>
</dbReference>
<protein>
    <submittedName>
        <fullName evidence="2">Uncharacterized protein</fullName>
    </submittedName>
</protein>
<name>A0A5B0RMN5_PUCGR</name>
<feature type="region of interest" description="Disordered" evidence="1">
    <location>
        <begin position="1"/>
        <end position="33"/>
    </location>
</feature>
<feature type="compositionally biased region" description="Polar residues" evidence="1">
    <location>
        <begin position="1"/>
        <end position="12"/>
    </location>
</feature>
<dbReference type="AlphaFoldDB" id="A0A5B0RMN5"/>
<accession>A0A5B0RMN5</accession>
<organism evidence="2 3">
    <name type="scientific">Puccinia graminis f. sp. tritici</name>
    <dbReference type="NCBI Taxonomy" id="56615"/>
    <lineage>
        <taxon>Eukaryota</taxon>
        <taxon>Fungi</taxon>
        <taxon>Dikarya</taxon>
        <taxon>Basidiomycota</taxon>
        <taxon>Pucciniomycotina</taxon>
        <taxon>Pucciniomycetes</taxon>
        <taxon>Pucciniales</taxon>
        <taxon>Pucciniaceae</taxon>
        <taxon>Puccinia</taxon>
    </lineage>
</organism>
<evidence type="ECO:0000313" key="2">
    <source>
        <dbReference type="EMBL" id="KAA1126582.1"/>
    </source>
</evidence>
<gene>
    <name evidence="2" type="ORF">PGTUg99_028832</name>
</gene>
<evidence type="ECO:0000256" key="1">
    <source>
        <dbReference type="SAM" id="MobiDB-lite"/>
    </source>
</evidence>
<dbReference type="EMBL" id="VDEP01000171">
    <property type="protein sequence ID" value="KAA1126582.1"/>
    <property type="molecule type" value="Genomic_DNA"/>
</dbReference>
<comment type="caution">
    <text evidence="2">The sequence shown here is derived from an EMBL/GenBank/DDBJ whole genome shotgun (WGS) entry which is preliminary data.</text>
</comment>